<gene>
    <name evidence="2" type="primary">LOC117650489</name>
</gene>
<sequence>MNLDIERKLSKALKQFSVNTLFNDVCPYFQDWITQEELSSEIRRLKHNIDTPSVVGVLINLLKENDITNAEVEDLLSTFLLLGTAYNSSRRTWTSYKLEGDCLQVKFEDEIKEDLKHILEENQLNATIAIKTVDCMQWIQVTERRLVKKRWKDYAPYYVACFIGEPYMFLSKRDVSDDFLKSLSEGFGYTGYKYSNLNGHDLESMFSHLRQKGAKRGIVRPISTLSNIKVTSSGKDFSQHENRRKFVSDIMGTSPPKISNYVVVAKNLPWKGRVQHPSLKTKTFDMKIEFQTEDTAEMLLDMAEHGCLKVPPPSYVVNLMSTGRNNIKLRVQNGNGATDTETQTDAG</sequence>
<dbReference type="InterPro" id="IPR052011">
    <property type="entry name" value="CENP-NAC/CAD_complex"/>
</dbReference>
<dbReference type="Proteomes" id="UP000515158">
    <property type="component" value="Unplaced"/>
</dbReference>
<dbReference type="PANTHER" id="PTHR46790">
    <property type="entry name" value="CENTROMERE PROTEIN N"/>
    <property type="match status" value="1"/>
</dbReference>
<dbReference type="PANTHER" id="PTHR46790:SF1">
    <property type="entry name" value="CENTROMERE PROTEIN N"/>
    <property type="match status" value="1"/>
</dbReference>
<evidence type="ECO:0000313" key="2">
    <source>
        <dbReference type="RefSeq" id="XP_034249841.1"/>
    </source>
</evidence>
<evidence type="ECO:0000313" key="1">
    <source>
        <dbReference type="Proteomes" id="UP000515158"/>
    </source>
</evidence>
<keyword evidence="1" id="KW-1185">Reference proteome</keyword>
<dbReference type="KEGG" id="tpal:117650489"/>
<dbReference type="RefSeq" id="XP_034249841.1">
    <property type="nucleotide sequence ID" value="XM_034393950.1"/>
</dbReference>
<accession>A0A6P8ZYF4</accession>
<dbReference type="InParanoid" id="A0A6P8ZYF4"/>
<name>A0A6P8ZYF4_THRPL</name>
<protein>
    <submittedName>
        <fullName evidence="2">Uncharacterized protein LOC117650489</fullName>
    </submittedName>
</protein>
<dbReference type="GeneID" id="117650489"/>
<dbReference type="GO" id="GO:0005654">
    <property type="term" value="C:nucleoplasm"/>
    <property type="evidence" value="ECO:0007669"/>
    <property type="project" value="TreeGrafter"/>
</dbReference>
<proteinExistence type="predicted"/>
<dbReference type="OrthoDB" id="8184399at2759"/>
<dbReference type="AlphaFoldDB" id="A0A6P8ZYF4"/>
<organism evidence="2">
    <name type="scientific">Thrips palmi</name>
    <name type="common">Melon thrips</name>
    <dbReference type="NCBI Taxonomy" id="161013"/>
    <lineage>
        <taxon>Eukaryota</taxon>
        <taxon>Metazoa</taxon>
        <taxon>Ecdysozoa</taxon>
        <taxon>Arthropoda</taxon>
        <taxon>Hexapoda</taxon>
        <taxon>Insecta</taxon>
        <taxon>Pterygota</taxon>
        <taxon>Neoptera</taxon>
        <taxon>Paraneoptera</taxon>
        <taxon>Thysanoptera</taxon>
        <taxon>Terebrantia</taxon>
        <taxon>Thripoidea</taxon>
        <taxon>Thripidae</taxon>
        <taxon>Thrips</taxon>
    </lineage>
</organism>
<reference evidence="2" key="1">
    <citation type="submission" date="2025-08" db="UniProtKB">
        <authorList>
            <consortium name="RefSeq"/>
        </authorList>
    </citation>
    <scope>IDENTIFICATION</scope>
    <source>
        <tissue evidence="2">Total insect</tissue>
    </source>
</reference>